<dbReference type="Gene3D" id="3.30.70.100">
    <property type="match status" value="1"/>
</dbReference>
<dbReference type="PANTHER" id="PTHR33336:SF3">
    <property type="entry name" value="ABM DOMAIN-CONTAINING PROTEIN"/>
    <property type="match status" value="1"/>
</dbReference>
<dbReference type="EMBL" id="CP047156">
    <property type="protein sequence ID" value="QHB99692.1"/>
    <property type="molecule type" value="Genomic_DNA"/>
</dbReference>
<dbReference type="AlphaFoldDB" id="A0A7L4YLD6"/>
<dbReference type="InParanoid" id="A0A7L4YLD6"/>
<keyword evidence="2" id="KW-0560">Oxidoreductase</keyword>
<dbReference type="SUPFAM" id="SSF54909">
    <property type="entry name" value="Dimeric alpha+beta barrel"/>
    <property type="match status" value="1"/>
</dbReference>
<organism evidence="2 3">
    <name type="scientific">Epidermidibacterium keratini</name>
    <dbReference type="NCBI Taxonomy" id="1891644"/>
    <lineage>
        <taxon>Bacteria</taxon>
        <taxon>Bacillati</taxon>
        <taxon>Actinomycetota</taxon>
        <taxon>Actinomycetes</taxon>
        <taxon>Sporichthyales</taxon>
        <taxon>Sporichthyaceae</taxon>
        <taxon>Epidermidibacterium</taxon>
    </lineage>
</organism>
<dbReference type="KEGG" id="eke:EK0264_04915"/>
<dbReference type="Proteomes" id="UP000463857">
    <property type="component" value="Chromosome"/>
</dbReference>
<keyword evidence="2" id="KW-0503">Monooxygenase</keyword>
<dbReference type="InterPro" id="IPR011008">
    <property type="entry name" value="Dimeric_a/b-barrel"/>
</dbReference>
<dbReference type="InterPro" id="IPR007138">
    <property type="entry name" value="ABM_dom"/>
</dbReference>
<dbReference type="RefSeq" id="WP_159543505.1">
    <property type="nucleotide sequence ID" value="NZ_CP047156.1"/>
</dbReference>
<sequence length="102" mass="10901">MSIVLLVEYTPLEGKKDELLEALTSGAAAVHAEAGCEKYAFHSTKEKVYLIESWADKDALEAHANGEPIKALRAATQDLLAEQASITPLRPAPSGDPQKGTI</sequence>
<dbReference type="PANTHER" id="PTHR33336">
    <property type="entry name" value="QUINOL MONOOXYGENASE YGIN-RELATED"/>
    <property type="match status" value="1"/>
</dbReference>
<evidence type="ECO:0000313" key="3">
    <source>
        <dbReference type="Proteomes" id="UP000463857"/>
    </source>
</evidence>
<name>A0A7L4YLD6_9ACTN</name>
<accession>A0A7L4YLD6</accession>
<keyword evidence="3" id="KW-1185">Reference proteome</keyword>
<dbReference type="Pfam" id="PF03992">
    <property type="entry name" value="ABM"/>
    <property type="match status" value="1"/>
</dbReference>
<proteinExistence type="predicted"/>
<feature type="domain" description="ABM" evidence="1">
    <location>
        <begin position="3"/>
        <end position="89"/>
    </location>
</feature>
<dbReference type="InterPro" id="IPR050744">
    <property type="entry name" value="AI-2_Isomerase_LsrG"/>
</dbReference>
<dbReference type="GO" id="GO:0004497">
    <property type="term" value="F:monooxygenase activity"/>
    <property type="evidence" value="ECO:0007669"/>
    <property type="project" value="UniProtKB-KW"/>
</dbReference>
<reference evidence="2 3" key="1">
    <citation type="journal article" date="2018" name="Int. J. Syst. Evol. Microbiol.">
        <title>Epidermidibacterium keratini gen. nov., sp. nov., a member of the family Sporichthyaceae, isolated from keratin epidermis.</title>
        <authorList>
            <person name="Lee D.G."/>
            <person name="Trujillo M.E."/>
            <person name="Kang S."/>
            <person name="Nam J.J."/>
            <person name="Kim Y.J."/>
        </authorList>
    </citation>
    <scope>NUCLEOTIDE SEQUENCE [LARGE SCALE GENOMIC DNA]</scope>
    <source>
        <strain evidence="2 3">EPI-7</strain>
    </source>
</reference>
<protein>
    <submittedName>
        <fullName evidence="2">Antibiotic biosynthesis monooxygenase</fullName>
    </submittedName>
</protein>
<evidence type="ECO:0000259" key="1">
    <source>
        <dbReference type="PROSITE" id="PS51725"/>
    </source>
</evidence>
<dbReference type="PROSITE" id="PS51725">
    <property type="entry name" value="ABM"/>
    <property type="match status" value="1"/>
</dbReference>
<gene>
    <name evidence="2" type="ORF">EK0264_04915</name>
</gene>
<evidence type="ECO:0000313" key="2">
    <source>
        <dbReference type="EMBL" id="QHB99692.1"/>
    </source>
</evidence>
<dbReference type="OrthoDB" id="5241825at2"/>